<reference evidence="3" key="1">
    <citation type="submission" date="2008-03" db="EMBL/GenBank/DDBJ databases">
        <title>Complete sequence of chromosome of Beijerinckia indica subsp. indica ATCC 9039.</title>
        <authorList>
            <consortium name="US DOE Joint Genome Institute"/>
            <person name="Copeland A."/>
            <person name="Lucas S."/>
            <person name="Lapidus A."/>
            <person name="Glavina del Rio T."/>
            <person name="Dalin E."/>
            <person name="Tice H."/>
            <person name="Bruce D."/>
            <person name="Goodwin L."/>
            <person name="Pitluck S."/>
            <person name="LaButti K."/>
            <person name="Schmutz J."/>
            <person name="Larimer F."/>
            <person name="Land M."/>
            <person name="Hauser L."/>
            <person name="Kyrpides N."/>
            <person name="Mikhailova N."/>
            <person name="Dunfield P.F."/>
            <person name="Dedysh S.N."/>
            <person name="Liesack W."/>
            <person name="Saw J.H."/>
            <person name="Alam M."/>
            <person name="Chen Y."/>
            <person name="Murrell J.C."/>
            <person name="Richardson P."/>
        </authorList>
    </citation>
    <scope>NUCLEOTIDE SEQUENCE [LARGE SCALE GENOMIC DNA]</scope>
    <source>
        <strain evidence="3">ATCC 9039 / DSM 1715 / NCIMB 8712</strain>
    </source>
</reference>
<dbReference type="AlphaFoldDB" id="B2IH82"/>
<evidence type="ECO:0000313" key="3">
    <source>
        <dbReference type="Proteomes" id="UP000001695"/>
    </source>
</evidence>
<dbReference type="HOGENOM" id="CLU_2128591_0_0_5"/>
<accession>B2IH82</accession>
<feature type="region of interest" description="Disordered" evidence="1">
    <location>
        <begin position="56"/>
        <end position="113"/>
    </location>
</feature>
<protein>
    <submittedName>
        <fullName evidence="2">Uncharacterized protein</fullName>
    </submittedName>
</protein>
<evidence type="ECO:0000313" key="2">
    <source>
        <dbReference type="EMBL" id="ACB95867.1"/>
    </source>
</evidence>
<dbReference type="EMBL" id="CP001016">
    <property type="protein sequence ID" value="ACB95867.1"/>
    <property type="molecule type" value="Genomic_DNA"/>
</dbReference>
<proteinExistence type="predicted"/>
<dbReference type="eggNOG" id="ENOG5033MFG">
    <property type="taxonomic scope" value="Bacteria"/>
</dbReference>
<dbReference type="Proteomes" id="UP000001695">
    <property type="component" value="Chromosome"/>
</dbReference>
<feature type="compositionally biased region" description="Polar residues" evidence="1">
    <location>
        <begin position="60"/>
        <end position="70"/>
    </location>
</feature>
<name>B2IH82_BEII9</name>
<gene>
    <name evidence="2" type="ordered locus">Bind_2250</name>
</gene>
<dbReference type="KEGG" id="bid:Bind_2250"/>
<sequence>MLGCILLTPLDEGRAQTGTFSSGEREALPCAAYGPGFVTVEGGDTCVRIDGHVRVGHGSSLDQESPNRTAPSAMPATMRNDRNPVQDETFDPAGRSRLRLPQSSGAMDPFFAR</sequence>
<keyword evidence="3" id="KW-1185">Reference proteome</keyword>
<reference evidence="2 3" key="2">
    <citation type="journal article" date="2010" name="J. Bacteriol.">
        <title>Complete genome sequence of Beijerinckia indica subsp. indica.</title>
        <authorList>
            <person name="Tamas I."/>
            <person name="Dedysh S.N."/>
            <person name="Liesack W."/>
            <person name="Stott M.B."/>
            <person name="Alam M."/>
            <person name="Murrell J.C."/>
            <person name="Dunfield P.F."/>
        </authorList>
    </citation>
    <scope>NUCLEOTIDE SEQUENCE [LARGE SCALE GENOMIC DNA]</scope>
    <source>
        <strain evidence="3">ATCC 9039 / DSM 1715 / NCIMB 8712</strain>
    </source>
</reference>
<evidence type="ECO:0000256" key="1">
    <source>
        <dbReference type="SAM" id="MobiDB-lite"/>
    </source>
</evidence>
<dbReference type="STRING" id="395963.Bind_2250"/>
<organism evidence="2 3">
    <name type="scientific">Beijerinckia indica subsp. indica (strain ATCC 9039 / DSM 1715 / NCIMB 8712)</name>
    <dbReference type="NCBI Taxonomy" id="395963"/>
    <lineage>
        <taxon>Bacteria</taxon>
        <taxon>Pseudomonadati</taxon>
        <taxon>Pseudomonadota</taxon>
        <taxon>Alphaproteobacteria</taxon>
        <taxon>Hyphomicrobiales</taxon>
        <taxon>Beijerinckiaceae</taxon>
        <taxon>Beijerinckia</taxon>
    </lineage>
</organism>